<proteinExistence type="predicted"/>
<name>A0AAU7QAX3_9GAMM</name>
<dbReference type="EMBL" id="CP157947">
    <property type="protein sequence ID" value="XBS70067.1"/>
    <property type="molecule type" value="Genomic_DNA"/>
</dbReference>
<reference evidence="1" key="1">
    <citation type="submission" date="2024-06" db="EMBL/GenBank/DDBJ databases">
        <authorList>
            <person name="Coelho C."/>
            <person name="Bento M."/>
            <person name="Garcia E."/>
            <person name="Camelo A."/>
            <person name="Brandao I."/>
            <person name="Espirito Santo C."/>
            <person name="Trovao J."/>
            <person name="Verissimo A."/>
            <person name="Costa J."/>
            <person name="Tiago I."/>
        </authorList>
    </citation>
    <scope>NUCLEOTIDE SEQUENCE</scope>
    <source>
        <strain evidence="1">KWT182</strain>
    </source>
</reference>
<accession>A0AAU7QAX3</accession>
<organism evidence="1">
    <name type="scientific">Acerihabitans sp. KWT182</name>
    <dbReference type="NCBI Taxonomy" id="3157919"/>
    <lineage>
        <taxon>Bacteria</taxon>
        <taxon>Pseudomonadati</taxon>
        <taxon>Pseudomonadota</taxon>
        <taxon>Gammaproteobacteria</taxon>
        <taxon>Enterobacterales</taxon>
        <taxon>Pectobacteriaceae</taxon>
        <taxon>Acerihabitans</taxon>
    </lineage>
</organism>
<dbReference type="AlphaFoldDB" id="A0AAU7QAX3"/>
<protein>
    <submittedName>
        <fullName evidence="1">Uncharacterized protein</fullName>
    </submittedName>
</protein>
<evidence type="ECO:0000313" key="1">
    <source>
        <dbReference type="EMBL" id="XBS70067.1"/>
    </source>
</evidence>
<gene>
    <name evidence="1" type="ORF">ABK905_01795</name>
</gene>
<sequence length="57" mass="6790">MTFINVAFVRVGMMAEQFLNSGTREGKIKATLLQGIFRLYRQVFYVWQRDYQIRGKL</sequence>